<accession>A0A7S0E1Y1</accession>
<gene>
    <name evidence="3" type="ORF">HPHI1048_LOCUS2384</name>
</gene>
<reference evidence="3" key="1">
    <citation type="submission" date="2021-01" db="EMBL/GenBank/DDBJ databases">
        <authorList>
            <person name="Corre E."/>
            <person name="Pelletier E."/>
            <person name="Niang G."/>
            <person name="Scheremetjew M."/>
            <person name="Finn R."/>
            <person name="Kale V."/>
            <person name="Holt S."/>
            <person name="Cochrane G."/>
            <person name="Meng A."/>
            <person name="Brown T."/>
            <person name="Cohen L."/>
        </authorList>
    </citation>
    <scope>NUCLEOTIDE SEQUENCE</scope>
    <source>
        <strain evidence="3">CCMP325</strain>
    </source>
</reference>
<proteinExistence type="predicted"/>
<keyword evidence="1" id="KW-0175">Coiled coil</keyword>
<evidence type="ECO:0000256" key="2">
    <source>
        <dbReference type="SAM" id="MobiDB-lite"/>
    </source>
</evidence>
<feature type="coiled-coil region" evidence="1">
    <location>
        <begin position="286"/>
        <end position="313"/>
    </location>
</feature>
<dbReference type="EMBL" id="HBEO01003371">
    <property type="protein sequence ID" value="CAD8469326.1"/>
    <property type="molecule type" value="Transcribed_RNA"/>
</dbReference>
<feature type="compositionally biased region" description="Polar residues" evidence="2">
    <location>
        <begin position="371"/>
        <end position="381"/>
    </location>
</feature>
<protein>
    <submittedName>
        <fullName evidence="3">Uncharacterized protein</fullName>
    </submittedName>
</protein>
<dbReference type="AlphaFoldDB" id="A0A7S0E1Y1"/>
<evidence type="ECO:0000256" key="1">
    <source>
        <dbReference type="SAM" id="Coils"/>
    </source>
</evidence>
<organism evidence="3">
    <name type="scientific">Hanusia phi</name>
    <dbReference type="NCBI Taxonomy" id="3032"/>
    <lineage>
        <taxon>Eukaryota</taxon>
        <taxon>Cryptophyceae</taxon>
        <taxon>Pyrenomonadales</taxon>
        <taxon>Geminigeraceae</taxon>
        <taxon>Hanusia</taxon>
    </lineage>
</organism>
<sequence length="499" mass="56476">MVEEAERQQMRLRNLREKMEKSRAEAKRIDKKCSSDDGPEEGLETSMRGDGGIRSMEGSVLERIKESIGGNQAKEQRVLRGGLRTSGMAMVDTTLEGATLTYRMVLEMEMNEFNRPRLQLLARDGIRRRRDQESEETEESWRVYGASRSTYGRFLSRKLLPQGESAKAREGRSKAQLQMLLGRLPTQEEMGRKVKQGGKSDGVLSPSTDGHQVRLTRMSEVEEILAKKTTKKQKPRSRAESPQESMFAAFHTSDEVQKDAHETKGRVNPEIKKLKKFKEDFDKRMLDLRKKLAVQAEKEREKLERESKFADLLAKVQIHSSAAREQRSPASSIIEVKNVSPRRPSNGLEVLLDNELRRAERRSSHPDAPVSSGTNTLSMVQHGSRRSSMRLDERRRSSRSSFVINSFKSAASELPDEEEQELETPPSDAETPTSDAVEVQSETSDPSDTPTFEEMLRMKREVLREGSPRETSKPRAKSAATTRAFKVGSASRMKPPGRL</sequence>
<feature type="compositionally biased region" description="Basic and acidic residues" evidence="2">
    <location>
        <begin position="1"/>
        <end position="35"/>
    </location>
</feature>
<feature type="compositionally biased region" description="Polar residues" evidence="2">
    <location>
        <begin position="430"/>
        <end position="450"/>
    </location>
</feature>
<feature type="region of interest" description="Disordered" evidence="2">
    <location>
        <begin position="1"/>
        <end position="54"/>
    </location>
</feature>
<feature type="region of interest" description="Disordered" evidence="2">
    <location>
        <begin position="357"/>
        <end position="499"/>
    </location>
</feature>
<name>A0A7S0E1Y1_9CRYP</name>
<feature type="compositionally biased region" description="Basic and acidic residues" evidence="2">
    <location>
        <begin position="454"/>
        <end position="473"/>
    </location>
</feature>
<evidence type="ECO:0000313" key="3">
    <source>
        <dbReference type="EMBL" id="CAD8469326.1"/>
    </source>
</evidence>